<evidence type="ECO:0000313" key="11">
    <source>
        <dbReference type="EMBL" id="KAK2994169.1"/>
    </source>
</evidence>
<dbReference type="GO" id="GO:0016020">
    <property type="term" value="C:membrane"/>
    <property type="evidence" value="ECO:0007669"/>
    <property type="project" value="UniProtKB-SubCell"/>
</dbReference>
<dbReference type="SUPFAM" id="SSF48264">
    <property type="entry name" value="Cytochrome P450"/>
    <property type="match status" value="1"/>
</dbReference>
<dbReference type="PANTHER" id="PTHR24282">
    <property type="entry name" value="CYTOCHROME P450 FAMILY MEMBER"/>
    <property type="match status" value="1"/>
</dbReference>
<evidence type="ECO:0000256" key="9">
    <source>
        <dbReference type="ARBA" id="ARBA00023033"/>
    </source>
</evidence>
<evidence type="ECO:0008006" key="13">
    <source>
        <dbReference type="Google" id="ProtNLM"/>
    </source>
</evidence>
<comment type="caution">
    <text evidence="11">The sequence shown here is derived from an EMBL/GenBank/DDBJ whole genome shotgun (WGS) entry which is preliminary data.</text>
</comment>
<dbReference type="PANTHER" id="PTHR24282:SF196">
    <property type="entry name" value="CYTOCHROME P450 714C2"/>
    <property type="match status" value="1"/>
</dbReference>
<keyword evidence="8" id="KW-0408">Iron</keyword>
<dbReference type="InterPro" id="IPR050665">
    <property type="entry name" value="Cytochrome_P450_Monooxygen"/>
</dbReference>
<keyword evidence="5" id="KW-0479">Metal-binding</keyword>
<reference evidence="11" key="1">
    <citation type="submission" date="2022-12" db="EMBL/GenBank/DDBJ databases">
        <title>Draft genome assemblies for two species of Escallonia (Escalloniales).</title>
        <authorList>
            <person name="Chanderbali A."/>
            <person name="Dervinis C."/>
            <person name="Anghel I."/>
            <person name="Soltis D."/>
            <person name="Soltis P."/>
            <person name="Zapata F."/>
        </authorList>
    </citation>
    <scope>NUCLEOTIDE SEQUENCE</scope>
    <source>
        <strain evidence="11">UCBG92.1500</strain>
        <tissue evidence="11">Leaf</tissue>
    </source>
</reference>
<dbReference type="Proteomes" id="UP001187471">
    <property type="component" value="Unassembled WGS sequence"/>
</dbReference>
<keyword evidence="7" id="KW-0560">Oxidoreductase</keyword>
<dbReference type="GO" id="GO:0020037">
    <property type="term" value="F:heme binding"/>
    <property type="evidence" value="ECO:0007669"/>
    <property type="project" value="InterPro"/>
</dbReference>
<evidence type="ECO:0000256" key="7">
    <source>
        <dbReference type="ARBA" id="ARBA00023002"/>
    </source>
</evidence>
<evidence type="ECO:0000313" key="12">
    <source>
        <dbReference type="Proteomes" id="UP001187471"/>
    </source>
</evidence>
<keyword evidence="3" id="KW-0349">Heme</keyword>
<evidence type="ECO:0000256" key="3">
    <source>
        <dbReference type="ARBA" id="ARBA00022617"/>
    </source>
</evidence>
<dbReference type="InterPro" id="IPR036396">
    <property type="entry name" value="Cyt_P450_sf"/>
</dbReference>
<keyword evidence="4" id="KW-0812">Transmembrane</keyword>
<keyword evidence="10" id="KW-0472">Membrane</keyword>
<gene>
    <name evidence="11" type="ORF">RJ640_016675</name>
</gene>
<dbReference type="Gene3D" id="1.10.630.10">
    <property type="entry name" value="Cytochrome P450"/>
    <property type="match status" value="1"/>
</dbReference>
<dbReference type="EMBL" id="JAVXUO010000238">
    <property type="protein sequence ID" value="KAK2994169.1"/>
    <property type="molecule type" value="Genomic_DNA"/>
</dbReference>
<evidence type="ECO:0000256" key="6">
    <source>
        <dbReference type="ARBA" id="ARBA00022989"/>
    </source>
</evidence>
<evidence type="ECO:0000256" key="4">
    <source>
        <dbReference type="ARBA" id="ARBA00022692"/>
    </source>
</evidence>
<evidence type="ECO:0000256" key="5">
    <source>
        <dbReference type="ARBA" id="ARBA00022723"/>
    </source>
</evidence>
<proteinExistence type="inferred from homology"/>
<evidence type="ECO:0000256" key="1">
    <source>
        <dbReference type="ARBA" id="ARBA00004370"/>
    </source>
</evidence>
<evidence type="ECO:0000256" key="8">
    <source>
        <dbReference type="ARBA" id="ARBA00023004"/>
    </source>
</evidence>
<keyword evidence="6" id="KW-1133">Transmembrane helix</keyword>
<dbReference type="AlphaFoldDB" id="A0AA88UQY0"/>
<evidence type="ECO:0000256" key="2">
    <source>
        <dbReference type="ARBA" id="ARBA00010617"/>
    </source>
</evidence>
<protein>
    <recommendedName>
        <fullName evidence="13">Cytochrome P450</fullName>
    </recommendedName>
</protein>
<comment type="similarity">
    <text evidence="2">Belongs to the cytochrome P450 family.</text>
</comment>
<keyword evidence="9" id="KW-0503">Monooxygenase</keyword>
<dbReference type="GO" id="GO:0005506">
    <property type="term" value="F:iron ion binding"/>
    <property type="evidence" value="ECO:0007669"/>
    <property type="project" value="InterPro"/>
</dbReference>
<accession>A0AA88UQY0</accession>
<dbReference type="GO" id="GO:0004497">
    <property type="term" value="F:monooxygenase activity"/>
    <property type="evidence" value="ECO:0007669"/>
    <property type="project" value="UniProtKB-KW"/>
</dbReference>
<name>A0AA88UQY0_9ASTE</name>
<evidence type="ECO:0000256" key="10">
    <source>
        <dbReference type="ARBA" id="ARBA00023136"/>
    </source>
</evidence>
<comment type="subcellular location">
    <subcellularLocation>
        <location evidence="1">Membrane</location>
    </subcellularLocation>
</comment>
<keyword evidence="12" id="KW-1185">Reference proteome</keyword>
<sequence>MVREIIKCTSLDLGKPSSDTRQLGPLLGQGIITSSGASWAHQRKTIAPELYMDKVKGGIADIKVDQHLSCFADDVIARACFGSNFSRNKEIFSRLGALQEVTSKALMSGNILGMR</sequence>
<organism evidence="11 12">
    <name type="scientific">Escallonia rubra</name>
    <dbReference type="NCBI Taxonomy" id="112253"/>
    <lineage>
        <taxon>Eukaryota</taxon>
        <taxon>Viridiplantae</taxon>
        <taxon>Streptophyta</taxon>
        <taxon>Embryophyta</taxon>
        <taxon>Tracheophyta</taxon>
        <taxon>Spermatophyta</taxon>
        <taxon>Magnoliopsida</taxon>
        <taxon>eudicotyledons</taxon>
        <taxon>Gunneridae</taxon>
        <taxon>Pentapetalae</taxon>
        <taxon>asterids</taxon>
        <taxon>campanulids</taxon>
        <taxon>Escalloniales</taxon>
        <taxon>Escalloniaceae</taxon>
        <taxon>Escallonia</taxon>
    </lineage>
</organism>
<dbReference type="GO" id="GO:0016705">
    <property type="term" value="F:oxidoreductase activity, acting on paired donors, with incorporation or reduction of molecular oxygen"/>
    <property type="evidence" value="ECO:0007669"/>
    <property type="project" value="InterPro"/>
</dbReference>